<feature type="active site" description="Proton donor" evidence="6">
    <location>
        <position position="353"/>
    </location>
</feature>
<dbReference type="InterPro" id="IPR044674">
    <property type="entry name" value="EDEM1/2/3"/>
</dbReference>
<comment type="function">
    <text evidence="5">Involved in the endoplasmic reticulum-associated degradation (ERAD) pathway that targets misfolded glycoproteins for degradation in an N-glycan-dependent manner. May initiate ERAD by promoting the first mannose trimming step of ERAD substrates, from Man9GlcNAc2 to Man8GlcNAc2. Seems to recognize and bind to exposed hydrophobic regions in target proteins.</text>
</comment>
<feature type="region of interest" description="Disordered" evidence="9">
    <location>
        <begin position="694"/>
        <end position="738"/>
    </location>
</feature>
<dbReference type="GO" id="GO:0016020">
    <property type="term" value="C:membrane"/>
    <property type="evidence" value="ECO:0007669"/>
    <property type="project" value="InterPro"/>
</dbReference>
<gene>
    <name evidence="11" type="primary">EDEM2_2</name>
    <name evidence="12" type="synonym">EDEM2_1</name>
    <name evidence="12" type="ORF">g.86003</name>
    <name evidence="11" type="ORF">g.86007</name>
</gene>
<evidence type="ECO:0000256" key="9">
    <source>
        <dbReference type="SAM" id="MobiDB-lite"/>
    </source>
</evidence>
<dbReference type="InterPro" id="IPR001382">
    <property type="entry name" value="Glyco_hydro_47"/>
</dbReference>
<keyword evidence="8" id="KW-0326">Glycosidase</keyword>
<keyword evidence="8" id="KW-0378">Hydrolase</keyword>
<sequence>MSFKFRSLCLFLLSLAILHENVVFGRRKYSRQDLIKLREEVREMFNHAYSGYLKYAYPYDELRPLTCDGIDTWGSYSLTLIDALDTLAVMGNYSEFRRVVSIVTTNANFDANINVSVFETNIRIVGGLLSAHLLSQRAGLELEPGWPCNGPLLRLAEDVAKRLLPAFATRSGMPYGTVNLRYGVPPGETTVTCTAGVGTYILEFATLSRLTGDPVYEEVAMHALRVMYDHRSPIGLFGNHIDVKTGKWVARDSGIGAGVDSFFEYLVKGSILLNRPELMAMFNEARKPIDKYLKKNNWYIWASMHKGQVTLPVFQSLEAYWPGVLTLIGDVETALRSMHNYNSVWKQYGFTPEFYNIPQGQAGTNRESYPLRPELVESAMYLYRATGDPFMLDIGKNILRSIQHSAKTPCGYATIKDSRDHSQENRMESFFLAETTKYLYLLFDPDNFIHNRGSHGRVHTLSSGKQCVLDSGAYIFNTEAHPIDASALNCCNDWKQESYNPYTSFNFKGDIISEANSRHPKTDREEPPEMDDELIIDVEDQQEIIDIPGVTAETSETEGTSMAPSYDEHTQDQDDPDHPETGDGEADEIQDKHDEGININEDAEGGKVIEAIDKLNSPPSYPSNEAIIDALNKKLEESTKDIADDETGAVNVTQQKEHMNELLKIVDNNRQKLLDFIDKLSKIDKDLAESVSSDRPASVNVSQEQDIMGKDDEPTFSPNEEPKIENTSFDHISSDGAEGSIVTKNRVGEHFLETREDTTDLMSLTEYVKTLVVSPPPPKNKFDAQKLLESVRYATARRALNHSWTDRYDYLTCKAQPFLIRITIAGEFMDEK</sequence>
<feature type="compositionally biased region" description="Polar residues" evidence="9">
    <location>
        <begin position="552"/>
        <end position="563"/>
    </location>
</feature>
<evidence type="ECO:0000256" key="7">
    <source>
        <dbReference type="PIRSR" id="PIRSR601382-2"/>
    </source>
</evidence>
<dbReference type="GO" id="GO:0044322">
    <property type="term" value="C:endoplasmic reticulum quality control compartment"/>
    <property type="evidence" value="ECO:0007669"/>
    <property type="project" value="GOC"/>
</dbReference>
<evidence type="ECO:0000256" key="8">
    <source>
        <dbReference type="RuleBase" id="RU361193"/>
    </source>
</evidence>
<accession>A0A146KQK8</accession>
<evidence type="ECO:0000256" key="5">
    <source>
        <dbReference type="ARBA" id="ARBA00054385"/>
    </source>
</evidence>
<comment type="subcellular location">
    <subcellularLocation>
        <location evidence="1">Endoplasmic reticulum</location>
    </subcellularLocation>
</comment>
<protein>
    <recommendedName>
        <fullName evidence="8">alpha-1,2-Mannosidase</fullName>
        <ecNumber evidence="8">3.2.1.-</ecNumber>
    </recommendedName>
</protein>
<keyword evidence="3" id="KW-0256">Endoplasmic reticulum</keyword>
<feature type="region of interest" description="Disordered" evidence="9">
    <location>
        <begin position="542"/>
        <end position="588"/>
    </location>
</feature>
<evidence type="ECO:0000256" key="1">
    <source>
        <dbReference type="ARBA" id="ARBA00004240"/>
    </source>
</evidence>
<keyword evidence="7" id="KW-0106">Calcium</keyword>
<evidence type="ECO:0000256" key="6">
    <source>
        <dbReference type="PIRSR" id="PIRSR601382-1"/>
    </source>
</evidence>
<feature type="compositionally biased region" description="Basic and acidic residues" evidence="9">
    <location>
        <begin position="566"/>
        <end position="581"/>
    </location>
</feature>
<dbReference type="SUPFAM" id="SSF48225">
    <property type="entry name" value="Seven-hairpin glycosidases"/>
    <property type="match status" value="1"/>
</dbReference>
<dbReference type="Gene3D" id="1.50.10.10">
    <property type="match status" value="1"/>
</dbReference>
<feature type="binding site" evidence="7">
    <location>
        <position position="478"/>
    </location>
    <ligand>
        <name>Ca(2+)</name>
        <dbReference type="ChEBI" id="CHEBI:29108"/>
    </ligand>
</feature>
<dbReference type="GO" id="GO:1904154">
    <property type="term" value="P:positive regulation of retrograde protein transport, ER to cytosol"/>
    <property type="evidence" value="ECO:0007669"/>
    <property type="project" value="UniProtKB-ARBA"/>
</dbReference>
<dbReference type="GO" id="GO:0005975">
    <property type="term" value="P:carbohydrate metabolic process"/>
    <property type="evidence" value="ECO:0007669"/>
    <property type="project" value="InterPro"/>
</dbReference>
<proteinExistence type="inferred from homology"/>
<evidence type="ECO:0000313" key="12">
    <source>
        <dbReference type="EMBL" id="JAQ12765.1"/>
    </source>
</evidence>
<name>A0A146KQK8_LYGHE</name>
<dbReference type="EC" id="3.2.1.-" evidence="8"/>
<dbReference type="GO" id="GO:0004571">
    <property type="term" value="F:mannosyl-oligosaccharide 1,2-alpha-mannosidase activity"/>
    <property type="evidence" value="ECO:0007669"/>
    <property type="project" value="InterPro"/>
</dbReference>
<keyword evidence="10" id="KW-0732">Signal</keyword>
<dbReference type="EMBL" id="GDHC01021107">
    <property type="protein sequence ID" value="JAP97521.1"/>
    <property type="molecule type" value="Transcribed_RNA"/>
</dbReference>
<dbReference type="AlphaFoldDB" id="A0A146KQK8"/>
<feature type="chain" id="PRO_5007526647" description="alpha-1,2-Mannosidase" evidence="10">
    <location>
        <begin position="26"/>
        <end position="832"/>
    </location>
</feature>
<organism evidence="11">
    <name type="scientific">Lygus hesperus</name>
    <name type="common">Western plant bug</name>
    <dbReference type="NCBI Taxonomy" id="30085"/>
    <lineage>
        <taxon>Eukaryota</taxon>
        <taxon>Metazoa</taxon>
        <taxon>Ecdysozoa</taxon>
        <taxon>Arthropoda</taxon>
        <taxon>Hexapoda</taxon>
        <taxon>Insecta</taxon>
        <taxon>Pterygota</taxon>
        <taxon>Neoptera</taxon>
        <taxon>Paraneoptera</taxon>
        <taxon>Hemiptera</taxon>
        <taxon>Heteroptera</taxon>
        <taxon>Panheteroptera</taxon>
        <taxon>Cimicomorpha</taxon>
        <taxon>Miridae</taxon>
        <taxon>Mirini</taxon>
        <taxon>Lygus</taxon>
    </lineage>
</organism>
<comment type="cofactor">
    <cofactor evidence="7">
        <name>Ca(2+)</name>
        <dbReference type="ChEBI" id="CHEBI:29108"/>
    </cofactor>
</comment>
<keyword evidence="7" id="KW-0479">Metal-binding</keyword>
<feature type="active site" evidence="6">
    <location>
        <position position="374"/>
    </location>
</feature>
<feature type="active site" description="Proton donor" evidence="6">
    <location>
        <position position="119"/>
    </location>
</feature>
<reference evidence="11" key="1">
    <citation type="journal article" date="2016" name="Gigascience">
        <title>De novo construction of an expanded transcriptome assembly for the western tarnished plant bug, Lygus hesperus.</title>
        <authorList>
            <person name="Tassone E.E."/>
            <person name="Geib S.M."/>
            <person name="Hall B."/>
            <person name="Fabrick J.A."/>
            <person name="Brent C.S."/>
            <person name="Hull J.J."/>
        </authorList>
    </citation>
    <scope>NUCLEOTIDE SEQUENCE</scope>
</reference>
<dbReference type="GO" id="GO:1904380">
    <property type="term" value="P:endoplasmic reticulum mannose trimming"/>
    <property type="evidence" value="ECO:0007669"/>
    <property type="project" value="InterPro"/>
</dbReference>
<dbReference type="InterPro" id="IPR012341">
    <property type="entry name" value="6hp_glycosidase-like_sf"/>
</dbReference>
<dbReference type="PANTHER" id="PTHR45679">
    <property type="entry name" value="ER DEGRADATION-ENHANCING ALPHA-MANNOSIDASE-LIKE PROTEIN 2"/>
    <property type="match status" value="1"/>
</dbReference>
<keyword evidence="4" id="KW-0325">Glycoprotein</keyword>
<dbReference type="Pfam" id="PF01532">
    <property type="entry name" value="Glyco_hydro_47"/>
    <property type="match status" value="1"/>
</dbReference>
<evidence type="ECO:0000256" key="2">
    <source>
        <dbReference type="ARBA" id="ARBA00007658"/>
    </source>
</evidence>
<dbReference type="GO" id="GO:0005509">
    <property type="term" value="F:calcium ion binding"/>
    <property type="evidence" value="ECO:0007669"/>
    <property type="project" value="InterPro"/>
</dbReference>
<dbReference type="FunFam" id="1.50.10.10:FF:000015">
    <property type="entry name" value="alpha-1,2-Mannosidase"/>
    <property type="match status" value="1"/>
</dbReference>
<dbReference type="InterPro" id="IPR036026">
    <property type="entry name" value="Seven-hairpin_glycosidases"/>
</dbReference>
<evidence type="ECO:0000256" key="3">
    <source>
        <dbReference type="ARBA" id="ARBA00022824"/>
    </source>
</evidence>
<comment type="similarity">
    <text evidence="2 8">Belongs to the glycosyl hydrolase 47 family.</text>
</comment>
<evidence type="ECO:0000256" key="4">
    <source>
        <dbReference type="ARBA" id="ARBA00023180"/>
    </source>
</evidence>
<dbReference type="PRINTS" id="PR00747">
    <property type="entry name" value="GLYHDRLASE47"/>
</dbReference>
<feature type="active site" evidence="6">
    <location>
        <position position="260"/>
    </location>
</feature>
<dbReference type="EMBL" id="GDHC01005864">
    <property type="protein sequence ID" value="JAQ12765.1"/>
    <property type="molecule type" value="Transcribed_RNA"/>
</dbReference>
<feature type="compositionally biased region" description="Polar residues" evidence="9">
    <location>
        <begin position="694"/>
        <end position="705"/>
    </location>
</feature>
<feature type="signal peptide" evidence="10">
    <location>
        <begin position="1"/>
        <end position="25"/>
    </location>
</feature>
<evidence type="ECO:0000256" key="10">
    <source>
        <dbReference type="SAM" id="SignalP"/>
    </source>
</evidence>
<dbReference type="PANTHER" id="PTHR45679:SF6">
    <property type="entry name" value="ER DEGRADATION-ENHANCING ALPHA-MANNOSIDASE-LIKE PROTEIN 2"/>
    <property type="match status" value="1"/>
</dbReference>
<evidence type="ECO:0000313" key="11">
    <source>
        <dbReference type="EMBL" id="JAP97521.1"/>
    </source>
</evidence>